<dbReference type="PANTHER" id="PTHR38471">
    <property type="entry name" value="FOUR HELIX BUNDLE PROTEIN"/>
    <property type="match status" value="1"/>
</dbReference>
<reference evidence="2 3" key="3">
    <citation type="submission" date="2020-02" db="EMBL/GenBank/DDBJ databases">
        <title>Newly sequenced genome of strain CSTR1 showed variability in Candidatus Kuenenia stuttgartiensis genomes.</title>
        <authorList>
            <person name="Ding C."/>
            <person name="Adrian L."/>
        </authorList>
    </citation>
    <scope>NUCLEOTIDE SEQUENCE [LARGE SCALE GENOMIC DNA]</scope>
    <source>
        <strain evidence="2 3">CSTR1</strain>
    </source>
</reference>
<proteinExistence type="predicted"/>
<dbReference type="EMBL" id="CT573071">
    <property type="protein sequence ID" value="CAJ73314.1"/>
    <property type="molecule type" value="Genomic_DNA"/>
</dbReference>
<evidence type="ECO:0000313" key="1">
    <source>
        <dbReference type="EMBL" id="CAJ73314.1"/>
    </source>
</evidence>
<dbReference type="PANTHER" id="PTHR38471:SF2">
    <property type="entry name" value="FOUR HELIX BUNDLE PROTEIN"/>
    <property type="match status" value="1"/>
</dbReference>
<protein>
    <recommendedName>
        <fullName evidence="4">Four helix bundle protein</fullName>
    </recommendedName>
</protein>
<dbReference type="AlphaFoldDB" id="Q1Q6W9"/>
<dbReference type="EMBL" id="CP049055">
    <property type="protein sequence ID" value="QII12877.1"/>
    <property type="molecule type" value="Genomic_DNA"/>
</dbReference>
<reference evidence="1" key="1">
    <citation type="journal article" date="2006" name="Nature">
        <title>Deciphering the evolution and metabolism of an anammox bacterium from a community genome.</title>
        <authorList>
            <person name="Strous M."/>
            <person name="Pelletier E."/>
            <person name="Mangenot S."/>
            <person name="Rattei T."/>
            <person name="Lehner A."/>
            <person name="Taylor M.W."/>
            <person name="Horn M."/>
            <person name="Daims H."/>
            <person name="Bartol-Mavel D."/>
            <person name="Wincker P."/>
            <person name="Barbe V."/>
            <person name="Fonknechten N."/>
            <person name="Vallenet D."/>
            <person name="Segurens B."/>
            <person name="Schenowitz-Truong C."/>
            <person name="Medigue C."/>
            <person name="Collingro A."/>
            <person name="Snel B."/>
            <person name="Dutilh B.E."/>
            <person name="OpDenCamp H.J.M."/>
            <person name="vanDerDrift C."/>
            <person name="Cirpus I."/>
            <person name="vanDePas-Schoonen K.T."/>
            <person name="Harhangi H.R."/>
            <person name="vanNiftrik L."/>
            <person name="Schmid M."/>
            <person name="Keltjens J."/>
            <person name="vanDeVossenberg J."/>
            <person name="Kartal B."/>
            <person name="Meier H."/>
            <person name="Frishman D."/>
            <person name="Huynen M.A."/>
            <person name="Mewes H."/>
            <person name="Weissenbach J."/>
            <person name="Jetten M.S.M."/>
            <person name="Wagner M."/>
            <person name="LePaslier D."/>
        </authorList>
    </citation>
    <scope>NUCLEOTIDE SEQUENCE</scope>
</reference>
<sequence length="129" mass="14705">MIHEGMSEIRFSFEDLDVWQKAVDFAVSVIDIAETMSNNRNHYRLIEQLESSVTSISANIAEGKGRNSKKEFIQYLYIARGSLFETITFLTIFHKKEWISSSNLNDLRIAGDTIGKQLSSLINSIKKTI</sequence>
<dbReference type="InterPro" id="IPR012657">
    <property type="entry name" value="23S_rRNA-intervening_sequence"/>
</dbReference>
<dbReference type="Proteomes" id="UP000501926">
    <property type="component" value="Chromosome"/>
</dbReference>
<dbReference type="NCBIfam" id="TIGR02436">
    <property type="entry name" value="four helix bundle protein"/>
    <property type="match status" value="1"/>
</dbReference>
<dbReference type="Gene3D" id="1.20.1440.60">
    <property type="entry name" value="23S rRNA-intervening sequence"/>
    <property type="match status" value="1"/>
</dbReference>
<name>Q1Q6W9_KUEST</name>
<evidence type="ECO:0008006" key="4">
    <source>
        <dbReference type="Google" id="ProtNLM"/>
    </source>
</evidence>
<evidence type="ECO:0000313" key="3">
    <source>
        <dbReference type="Proteomes" id="UP000501926"/>
    </source>
</evidence>
<dbReference type="InterPro" id="IPR036583">
    <property type="entry name" value="23S_rRNA_IVS_sf"/>
</dbReference>
<organism evidence="1">
    <name type="scientific">Kuenenia stuttgartiensis</name>
    <dbReference type="NCBI Taxonomy" id="174633"/>
    <lineage>
        <taxon>Bacteria</taxon>
        <taxon>Pseudomonadati</taxon>
        <taxon>Planctomycetota</taxon>
        <taxon>Candidatus Brocadiia</taxon>
        <taxon>Candidatus Brocadiales</taxon>
        <taxon>Candidatus Brocadiaceae</taxon>
        <taxon>Candidatus Kuenenia</taxon>
    </lineage>
</organism>
<dbReference type="CDD" id="cd16377">
    <property type="entry name" value="23S_rRNA_IVP_like"/>
    <property type="match status" value="1"/>
</dbReference>
<dbReference type="SUPFAM" id="SSF158446">
    <property type="entry name" value="IVS-encoded protein-like"/>
    <property type="match status" value="1"/>
</dbReference>
<gene>
    <name evidence="2" type="ORF">KsCSTR_34980</name>
    <name evidence="1" type="ORF">kuste2566</name>
</gene>
<dbReference type="Pfam" id="PF05635">
    <property type="entry name" value="23S_rRNA_IVP"/>
    <property type="match status" value="1"/>
</dbReference>
<reference evidence="1" key="2">
    <citation type="submission" date="2006-01" db="EMBL/GenBank/DDBJ databases">
        <authorList>
            <person name="Genoscope"/>
        </authorList>
    </citation>
    <scope>NUCLEOTIDE SEQUENCE</scope>
</reference>
<accession>Q1Q6W9</accession>
<evidence type="ECO:0000313" key="2">
    <source>
        <dbReference type="EMBL" id="QII12877.1"/>
    </source>
</evidence>